<organism evidence="3 5">
    <name type="scientific">Phytophthora rubi</name>
    <dbReference type="NCBI Taxonomy" id="129364"/>
    <lineage>
        <taxon>Eukaryota</taxon>
        <taxon>Sar</taxon>
        <taxon>Stramenopiles</taxon>
        <taxon>Oomycota</taxon>
        <taxon>Peronosporomycetes</taxon>
        <taxon>Peronosporales</taxon>
        <taxon>Peronosporaceae</taxon>
        <taxon>Phytophthora</taxon>
    </lineage>
</organism>
<dbReference type="AlphaFoldDB" id="A0A6A3NQC8"/>
<evidence type="ECO:0000313" key="4">
    <source>
        <dbReference type="EMBL" id="KAE9348834.1"/>
    </source>
</evidence>
<dbReference type="EMBL" id="QXFV01000266">
    <property type="protein sequence ID" value="KAE9043295.1"/>
    <property type="molecule type" value="Genomic_DNA"/>
</dbReference>
<proteinExistence type="predicted"/>
<comment type="caution">
    <text evidence="3">The sequence shown here is derived from an EMBL/GenBank/DDBJ whole genome shotgun (WGS) entry which is preliminary data.</text>
</comment>
<name>A0A6A3NQC8_9STRA</name>
<evidence type="ECO:0000313" key="2">
    <source>
        <dbReference type="EMBL" id="KAE9037930.1"/>
    </source>
</evidence>
<dbReference type="OrthoDB" id="10445093at2759"/>
<accession>A0A6A3NQC8</accession>
<reference evidence="5 7" key="1">
    <citation type="submission" date="2018-09" db="EMBL/GenBank/DDBJ databases">
        <title>Genomic investigation of the strawberry pathogen Phytophthora fragariae indicates pathogenicity is determined by transcriptional variation in three key races.</title>
        <authorList>
            <person name="Adams T.M."/>
            <person name="Armitage A.D."/>
            <person name="Sobczyk M.K."/>
            <person name="Bates H.J."/>
            <person name="Dunwell J.M."/>
            <person name="Nellist C.F."/>
            <person name="Harrison R.J."/>
        </authorList>
    </citation>
    <scope>NUCLEOTIDE SEQUENCE [LARGE SCALE GENOMIC DNA]</scope>
    <source>
        <strain evidence="3 5">SCRP249</strain>
        <strain evidence="2 7">SCRP324</strain>
        <strain evidence="4 6">SCRP333</strain>
    </source>
</reference>
<keyword evidence="6" id="KW-1185">Reference proteome</keyword>
<keyword evidence="1" id="KW-0732">Signal</keyword>
<dbReference type="Proteomes" id="UP000434957">
    <property type="component" value="Unassembled WGS sequence"/>
</dbReference>
<evidence type="ECO:0000313" key="3">
    <source>
        <dbReference type="EMBL" id="KAE9043295.1"/>
    </source>
</evidence>
<gene>
    <name evidence="3" type="ORF">PR001_g5838</name>
    <name evidence="2" type="ORF">PR002_g6306</name>
    <name evidence="4" type="ORF">PR003_g6193</name>
</gene>
<dbReference type="EMBL" id="QXFT01000272">
    <property type="protein sequence ID" value="KAE9348834.1"/>
    <property type="molecule type" value="Genomic_DNA"/>
</dbReference>
<feature type="signal peptide" evidence="1">
    <location>
        <begin position="1"/>
        <end position="26"/>
    </location>
</feature>
<protein>
    <recommendedName>
        <fullName evidence="8">Secreted protein</fullName>
    </recommendedName>
</protein>
<dbReference type="Proteomes" id="UP000429607">
    <property type="component" value="Unassembled WGS sequence"/>
</dbReference>
<dbReference type="Proteomes" id="UP000435112">
    <property type="component" value="Unassembled WGS sequence"/>
</dbReference>
<feature type="chain" id="PRO_5036165393" description="Secreted protein" evidence="1">
    <location>
        <begin position="27"/>
        <end position="118"/>
    </location>
</feature>
<sequence>MRSTRIAARALLRWLVLARPSGRSNAMNSARALRRRRSQRCWRKLPSRRARRATDRHPGFFIRVLAGHQRRSLGHSSDVLTPRVTATSSPAQLTVPDTIESVFLPPTYFGIIRTVLLS</sequence>
<evidence type="ECO:0000256" key="1">
    <source>
        <dbReference type="SAM" id="SignalP"/>
    </source>
</evidence>
<evidence type="ECO:0000313" key="5">
    <source>
        <dbReference type="Proteomes" id="UP000429607"/>
    </source>
</evidence>
<evidence type="ECO:0000313" key="7">
    <source>
        <dbReference type="Proteomes" id="UP000435112"/>
    </source>
</evidence>
<evidence type="ECO:0008006" key="8">
    <source>
        <dbReference type="Google" id="ProtNLM"/>
    </source>
</evidence>
<evidence type="ECO:0000313" key="6">
    <source>
        <dbReference type="Proteomes" id="UP000434957"/>
    </source>
</evidence>
<dbReference type="EMBL" id="QXFU01000282">
    <property type="protein sequence ID" value="KAE9037930.1"/>
    <property type="molecule type" value="Genomic_DNA"/>
</dbReference>